<organism evidence="2 3">
    <name type="scientific">Stenotrophomonas capsici</name>
    <dbReference type="NCBI Taxonomy" id="3110230"/>
    <lineage>
        <taxon>Bacteria</taxon>
        <taxon>Pseudomonadati</taxon>
        <taxon>Pseudomonadota</taxon>
        <taxon>Gammaproteobacteria</taxon>
        <taxon>Lysobacterales</taxon>
        <taxon>Lysobacteraceae</taxon>
        <taxon>Stenotrophomonas</taxon>
    </lineage>
</organism>
<sequence length="178" mass="19376">MSRARRYRFGAVAALLPLLALSCLAHAGEACYRRDTGHPDVLPGCKQTAPGTLVISKAALAALQFDENGLAALQAGHQYYYVRRNGRHLPVITYDNGPDYFQEGLTRARVDGRIGYYDTQLQPAFAERFDWGFPFENGSAEVCNGCHEGPPDAGGHTGIVGGTHFRIDRQGAHLSTAR</sequence>
<name>A0ABU5V0X2_9GAMM</name>
<comment type="caution">
    <text evidence="2">The sequence shown here is derived from an EMBL/GenBank/DDBJ whole genome shotgun (WGS) entry which is preliminary data.</text>
</comment>
<evidence type="ECO:0000313" key="3">
    <source>
        <dbReference type="Proteomes" id="UP001301653"/>
    </source>
</evidence>
<reference evidence="2 3" key="1">
    <citation type="submission" date="2023-12" db="EMBL/GenBank/DDBJ databases">
        <title>Stenotrophomonas guangdongensis sp. nov., isolated from wilted pepper plants (Capsicum annuum).</title>
        <authorList>
            <person name="Qiu M."/>
            <person name="Li Y."/>
            <person name="Liu Q."/>
            <person name="Zhang X."/>
            <person name="Huang Y."/>
            <person name="Guo R."/>
            <person name="Hu M."/>
            <person name="Zhou J."/>
            <person name="Zhou X."/>
        </authorList>
    </citation>
    <scope>NUCLEOTIDE SEQUENCE [LARGE SCALE GENOMIC DNA]</scope>
    <source>
        <strain evidence="2 3">MH1</strain>
    </source>
</reference>
<gene>
    <name evidence="2" type="ORF">VA603_02890</name>
</gene>
<feature type="signal peptide" evidence="1">
    <location>
        <begin position="1"/>
        <end position="27"/>
    </location>
</feature>
<dbReference type="Proteomes" id="UP001301653">
    <property type="component" value="Unassembled WGS sequence"/>
</dbReference>
<proteinExistence type="predicted"/>
<feature type="chain" id="PRO_5046315935" evidence="1">
    <location>
        <begin position="28"/>
        <end position="178"/>
    </location>
</feature>
<keyword evidence="1" id="KW-0732">Signal</keyword>
<keyword evidence="3" id="KW-1185">Reference proteome</keyword>
<evidence type="ECO:0000256" key="1">
    <source>
        <dbReference type="SAM" id="SignalP"/>
    </source>
</evidence>
<evidence type="ECO:0000313" key="2">
    <source>
        <dbReference type="EMBL" id="MEA5666488.1"/>
    </source>
</evidence>
<accession>A0ABU5V0X2</accession>
<dbReference type="EMBL" id="JAYFUH010000061">
    <property type="protein sequence ID" value="MEA5666488.1"/>
    <property type="molecule type" value="Genomic_DNA"/>
</dbReference>
<dbReference type="PROSITE" id="PS51257">
    <property type="entry name" value="PROKAR_LIPOPROTEIN"/>
    <property type="match status" value="1"/>
</dbReference>
<dbReference type="RefSeq" id="WP_323437879.1">
    <property type="nucleotide sequence ID" value="NZ_JAYFUH010000061.1"/>
</dbReference>
<protein>
    <submittedName>
        <fullName evidence="2">WG repeat-containing protein</fullName>
    </submittedName>
</protein>